<gene>
    <name evidence="1" type="ORF">GCM10010954_08530</name>
</gene>
<dbReference type="EMBL" id="BMEL01000001">
    <property type="protein sequence ID" value="GGF12161.1"/>
    <property type="molecule type" value="Genomic_DNA"/>
</dbReference>
<evidence type="ECO:0000313" key="1">
    <source>
        <dbReference type="EMBL" id="GGF12161.1"/>
    </source>
</evidence>
<organism evidence="1 2">
    <name type="scientific">Halobacillus andaensis</name>
    <dbReference type="NCBI Taxonomy" id="1176239"/>
    <lineage>
        <taxon>Bacteria</taxon>
        <taxon>Bacillati</taxon>
        <taxon>Bacillota</taxon>
        <taxon>Bacilli</taxon>
        <taxon>Bacillales</taxon>
        <taxon>Bacillaceae</taxon>
        <taxon>Halobacillus</taxon>
    </lineage>
</organism>
<evidence type="ECO:0000313" key="2">
    <source>
        <dbReference type="Proteomes" id="UP000660110"/>
    </source>
</evidence>
<protein>
    <recommendedName>
        <fullName evidence="3">Small peptidoglycan-associated lipoprotein</fullName>
    </recommendedName>
</protein>
<keyword evidence="2" id="KW-1185">Reference proteome</keyword>
<name>A0A917B040_HALAA</name>
<dbReference type="Proteomes" id="UP000660110">
    <property type="component" value="Unassembled WGS sequence"/>
</dbReference>
<dbReference type="PROSITE" id="PS51257">
    <property type="entry name" value="PROKAR_LIPOPROTEIN"/>
    <property type="match status" value="1"/>
</dbReference>
<sequence length="133" mass="14803">MIRFAMSGILIYSLFVILLSGCNAGDEDIKVISAKPSGYEINLYTHPDDEEQAKDYMEALLNWKTSQEDDDFLAFNETTTNTKDIDLTSDQLPALIIYKEGQAIQTITGEDTSPTDIIDTLENTVAITENQNS</sequence>
<reference evidence="1" key="2">
    <citation type="submission" date="2020-09" db="EMBL/GenBank/DDBJ databases">
        <authorList>
            <person name="Sun Q."/>
            <person name="Zhou Y."/>
        </authorList>
    </citation>
    <scope>NUCLEOTIDE SEQUENCE</scope>
    <source>
        <strain evidence="1">CGMCC 1.12153</strain>
    </source>
</reference>
<dbReference type="AlphaFoldDB" id="A0A917B040"/>
<dbReference type="RefSeq" id="WP_188376214.1">
    <property type="nucleotide sequence ID" value="NZ_BMEL01000001.1"/>
</dbReference>
<comment type="caution">
    <text evidence="1">The sequence shown here is derived from an EMBL/GenBank/DDBJ whole genome shotgun (WGS) entry which is preliminary data.</text>
</comment>
<reference evidence="1" key="1">
    <citation type="journal article" date="2014" name="Int. J. Syst. Evol. Microbiol.">
        <title>Complete genome sequence of Corynebacterium casei LMG S-19264T (=DSM 44701T), isolated from a smear-ripened cheese.</title>
        <authorList>
            <consortium name="US DOE Joint Genome Institute (JGI-PGF)"/>
            <person name="Walter F."/>
            <person name="Albersmeier A."/>
            <person name="Kalinowski J."/>
            <person name="Ruckert C."/>
        </authorList>
    </citation>
    <scope>NUCLEOTIDE SEQUENCE</scope>
    <source>
        <strain evidence="1">CGMCC 1.12153</strain>
    </source>
</reference>
<proteinExistence type="predicted"/>
<evidence type="ECO:0008006" key="3">
    <source>
        <dbReference type="Google" id="ProtNLM"/>
    </source>
</evidence>
<accession>A0A917B040</accession>